<reference evidence="2" key="1">
    <citation type="submission" date="2021-02" db="EMBL/GenBank/DDBJ databases">
        <authorList>
            <person name="Nowell W R."/>
        </authorList>
    </citation>
    <scope>NUCLEOTIDE SEQUENCE</scope>
</reference>
<dbReference type="AlphaFoldDB" id="A0A8S3B1F0"/>
<proteinExistence type="predicted"/>
<evidence type="ECO:0000313" key="1">
    <source>
        <dbReference type="EMBL" id="CAF4395616.1"/>
    </source>
</evidence>
<feature type="non-terminal residue" evidence="2">
    <location>
        <position position="52"/>
    </location>
</feature>
<evidence type="ECO:0000313" key="3">
    <source>
        <dbReference type="Proteomes" id="UP000681720"/>
    </source>
</evidence>
<name>A0A8S3B1F0_9BILA</name>
<dbReference type="Proteomes" id="UP000681967">
    <property type="component" value="Unassembled WGS sequence"/>
</dbReference>
<evidence type="ECO:0000313" key="2">
    <source>
        <dbReference type="EMBL" id="CAF4785243.1"/>
    </source>
</evidence>
<accession>A0A8S3B1F0</accession>
<gene>
    <name evidence="1" type="ORF">BYL167_LOCUS31314</name>
    <name evidence="2" type="ORF">GIL414_LOCUS46514</name>
</gene>
<sequence length="52" mass="5773">MDIANSLDIEKLRAIAIVIHQLKMINLEITLWSTILKSGTGQFNESHTGPPL</sequence>
<dbReference type="EMBL" id="CAJOBH010054636">
    <property type="protein sequence ID" value="CAF4395616.1"/>
    <property type="molecule type" value="Genomic_DNA"/>
</dbReference>
<organism evidence="2 3">
    <name type="scientific">Rotaria magnacalcarata</name>
    <dbReference type="NCBI Taxonomy" id="392030"/>
    <lineage>
        <taxon>Eukaryota</taxon>
        <taxon>Metazoa</taxon>
        <taxon>Spiralia</taxon>
        <taxon>Gnathifera</taxon>
        <taxon>Rotifera</taxon>
        <taxon>Eurotatoria</taxon>
        <taxon>Bdelloidea</taxon>
        <taxon>Philodinida</taxon>
        <taxon>Philodinidae</taxon>
        <taxon>Rotaria</taxon>
    </lineage>
</organism>
<dbReference type="EMBL" id="CAJOBJ010146263">
    <property type="protein sequence ID" value="CAF4785243.1"/>
    <property type="molecule type" value="Genomic_DNA"/>
</dbReference>
<protein>
    <submittedName>
        <fullName evidence="2">Uncharacterized protein</fullName>
    </submittedName>
</protein>
<comment type="caution">
    <text evidence="2">The sequence shown here is derived from an EMBL/GenBank/DDBJ whole genome shotgun (WGS) entry which is preliminary data.</text>
</comment>
<dbReference type="Proteomes" id="UP000681720">
    <property type="component" value="Unassembled WGS sequence"/>
</dbReference>